<gene>
    <name evidence="1" type="ORF">P9271_21240</name>
</gene>
<organism evidence="1 2">
    <name type="scientific">Metabacillus fastidiosus</name>
    <dbReference type="NCBI Taxonomy" id="1458"/>
    <lineage>
        <taxon>Bacteria</taxon>
        <taxon>Bacillati</taxon>
        <taxon>Bacillota</taxon>
        <taxon>Bacilli</taxon>
        <taxon>Bacillales</taxon>
        <taxon>Bacillaceae</taxon>
        <taxon>Metabacillus</taxon>
    </lineage>
</organism>
<proteinExistence type="predicted"/>
<reference evidence="1 2" key="1">
    <citation type="submission" date="2023-03" db="EMBL/GenBank/DDBJ databases">
        <title>Bacillus Genome Sequencing.</title>
        <authorList>
            <person name="Dunlap C."/>
        </authorList>
    </citation>
    <scope>NUCLEOTIDE SEQUENCE [LARGE SCALE GENOMIC DNA]</scope>
    <source>
        <strain evidence="1 2">NRS-1717</strain>
    </source>
</reference>
<keyword evidence="2" id="KW-1185">Reference proteome</keyword>
<accession>A0ABU6P388</accession>
<evidence type="ECO:0000313" key="1">
    <source>
        <dbReference type="EMBL" id="MED4403827.1"/>
    </source>
</evidence>
<dbReference type="Proteomes" id="UP001342826">
    <property type="component" value="Unassembled WGS sequence"/>
</dbReference>
<dbReference type="GeneID" id="301141601"/>
<protein>
    <submittedName>
        <fullName evidence="1">YwdI family protein</fullName>
    </submittedName>
</protein>
<dbReference type="InterPro" id="IPR035218">
    <property type="entry name" value="DUF5327"/>
</dbReference>
<evidence type="ECO:0000313" key="2">
    <source>
        <dbReference type="Proteomes" id="UP001342826"/>
    </source>
</evidence>
<dbReference type="Pfam" id="PF17261">
    <property type="entry name" value="DUF5327"/>
    <property type="match status" value="1"/>
</dbReference>
<name>A0ABU6P388_9BACI</name>
<dbReference type="RefSeq" id="WP_066230796.1">
    <property type="nucleotide sequence ID" value="NZ_JARTFQ010000009.1"/>
</dbReference>
<dbReference type="EMBL" id="JARTFS010000020">
    <property type="protein sequence ID" value="MED4403827.1"/>
    <property type="molecule type" value="Genomic_DNA"/>
</dbReference>
<comment type="caution">
    <text evidence="1">The sequence shown here is derived from an EMBL/GenBank/DDBJ whole genome shotgun (WGS) entry which is preliminary data.</text>
</comment>
<sequence length="90" mass="10412">MNIHVSKLLLKMEQELQKAKTMSDEKEIREHISIIHSLCEVILGEKTEQVIQHSQPLKDFNQIELQKMMGSKTVSRVQEEDGNGDSIFDF</sequence>